<evidence type="ECO:0000256" key="5">
    <source>
        <dbReference type="ARBA" id="ARBA00023136"/>
    </source>
</evidence>
<evidence type="ECO:0000256" key="4">
    <source>
        <dbReference type="ARBA" id="ARBA00022989"/>
    </source>
</evidence>
<dbReference type="RefSeq" id="WP_007018631.1">
    <property type="nucleotide sequence ID" value="NZ_CH724117.1"/>
</dbReference>
<dbReference type="STRING" id="207949.RED65_12630"/>
<dbReference type="InterPro" id="IPR051791">
    <property type="entry name" value="Pra-immunoreactive"/>
</dbReference>
<comment type="caution">
    <text evidence="8">The sequence shown here is derived from an EMBL/GenBank/DDBJ whole genome shotgun (WGS) entry which is preliminary data.</text>
</comment>
<dbReference type="HOGENOM" id="CLU_053152_4_1_6"/>
<protein>
    <recommendedName>
        <fullName evidence="7">RDD domain-containing protein</fullName>
    </recommendedName>
</protein>
<evidence type="ECO:0000256" key="6">
    <source>
        <dbReference type="SAM" id="Phobius"/>
    </source>
</evidence>
<feature type="transmembrane region" description="Helical" evidence="6">
    <location>
        <begin position="55"/>
        <end position="72"/>
    </location>
</feature>
<evidence type="ECO:0000256" key="3">
    <source>
        <dbReference type="ARBA" id="ARBA00022692"/>
    </source>
</evidence>
<feature type="transmembrane region" description="Helical" evidence="6">
    <location>
        <begin position="102"/>
        <end position="124"/>
    </location>
</feature>
<dbReference type="AlphaFoldDB" id="Q1MY65"/>
<proteinExistence type="predicted"/>
<keyword evidence="3 6" id="KW-0812">Transmembrane</keyword>
<gene>
    <name evidence="8" type="ORF">RED65_12630</name>
</gene>
<dbReference type="Proteomes" id="UP000004263">
    <property type="component" value="Unassembled WGS sequence"/>
</dbReference>
<evidence type="ECO:0000259" key="7">
    <source>
        <dbReference type="Pfam" id="PF06271"/>
    </source>
</evidence>
<evidence type="ECO:0000256" key="2">
    <source>
        <dbReference type="ARBA" id="ARBA00022475"/>
    </source>
</evidence>
<keyword evidence="9" id="KW-1185">Reference proteome</keyword>
<evidence type="ECO:0000313" key="9">
    <source>
        <dbReference type="Proteomes" id="UP000004263"/>
    </source>
</evidence>
<comment type="subcellular location">
    <subcellularLocation>
        <location evidence="1">Cell membrane</location>
        <topology evidence="1">Multi-pass membrane protein</topology>
    </subcellularLocation>
</comment>
<keyword evidence="2" id="KW-1003">Cell membrane</keyword>
<dbReference type="OrthoDB" id="9793824at2"/>
<accession>Q1MY65</accession>
<dbReference type="PANTHER" id="PTHR36115:SF10">
    <property type="entry name" value="RDD DOMAIN-CONTAINING PROTEIN"/>
    <property type="match status" value="1"/>
</dbReference>
<dbReference type="PANTHER" id="PTHR36115">
    <property type="entry name" value="PROLINE-RICH ANTIGEN HOMOLOG-RELATED"/>
    <property type="match status" value="1"/>
</dbReference>
<feature type="domain" description="RDD" evidence="7">
    <location>
        <begin position="13"/>
        <end position="136"/>
    </location>
</feature>
<evidence type="ECO:0000256" key="1">
    <source>
        <dbReference type="ARBA" id="ARBA00004651"/>
    </source>
</evidence>
<name>Q1MY65_9GAMM</name>
<sequence length="146" mass="16642">MTQHSEEKNLIPASPLVRLAAFLYDSLLIVAVWFLLGGIVVAINGGEGVEANNPIMPALMFLSWVWFNLHFWRRGGQTLGMRAWRLTLYSTTGKPLTLLQGLLRLVMAVPAFALAGLGYFWIWFDKDNLAWQDRYSETKVMREPKK</sequence>
<feature type="transmembrane region" description="Helical" evidence="6">
    <location>
        <begin position="21"/>
        <end position="43"/>
    </location>
</feature>
<keyword evidence="5 6" id="KW-0472">Membrane</keyword>
<dbReference type="GO" id="GO:0005886">
    <property type="term" value="C:plasma membrane"/>
    <property type="evidence" value="ECO:0007669"/>
    <property type="project" value="UniProtKB-SubCell"/>
</dbReference>
<keyword evidence="4 6" id="KW-1133">Transmembrane helix</keyword>
<organism evidence="8 9">
    <name type="scientific">Bermanella marisrubri</name>
    <dbReference type="NCBI Taxonomy" id="207949"/>
    <lineage>
        <taxon>Bacteria</taxon>
        <taxon>Pseudomonadati</taxon>
        <taxon>Pseudomonadota</taxon>
        <taxon>Gammaproteobacteria</taxon>
        <taxon>Oceanospirillales</taxon>
        <taxon>Oceanospirillaceae</taxon>
        <taxon>Bermanella</taxon>
    </lineage>
</organism>
<dbReference type="Pfam" id="PF06271">
    <property type="entry name" value="RDD"/>
    <property type="match status" value="1"/>
</dbReference>
<reference evidence="8 9" key="1">
    <citation type="submission" date="2006-03" db="EMBL/GenBank/DDBJ databases">
        <authorList>
            <person name="Pinhassi J."/>
            <person name="Pedros-Alio C."/>
            <person name="Ferriera S."/>
            <person name="Johnson J."/>
            <person name="Kravitz S."/>
            <person name="Halpern A."/>
            <person name="Remington K."/>
            <person name="Beeson K."/>
            <person name="Tran B."/>
            <person name="Rogers Y.-H."/>
            <person name="Friedman R."/>
            <person name="Venter J.C."/>
        </authorList>
    </citation>
    <scope>NUCLEOTIDE SEQUENCE [LARGE SCALE GENOMIC DNA]</scope>
    <source>
        <strain evidence="8 9">RED65</strain>
    </source>
</reference>
<evidence type="ECO:0000313" key="8">
    <source>
        <dbReference type="EMBL" id="EAT10895.1"/>
    </source>
</evidence>
<dbReference type="InterPro" id="IPR010432">
    <property type="entry name" value="RDD"/>
</dbReference>
<dbReference type="EMBL" id="AAQH01000029">
    <property type="protein sequence ID" value="EAT10895.1"/>
    <property type="molecule type" value="Genomic_DNA"/>
</dbReference>